<dbReference type="AlphaFoldDB" id="A0A4C1X8J7"/>
<keyword evidence="2" id="KW-1185">Reference proteome</keyword>
<sequence length="105" mass="11593">MSQYNSLATTVISKNCATGENNSAVHKFAESKNLHQGTAHQINDRGKRRRVIDVPDVCNTRRASSGVRTAPSAQREGRCSIANTYGPASSRDLCRDWANTIYKRP</sequence>
<dbReference type="Proteomes" id="UP000299102">
    <property type="component" value="Unassembled WGS sequence"/>
</dbReference>
<dbReference type="EMBL" id="BGZK01000755">
    <property type="protein sequence ID" value="GBP59222.1"/>
    <property type="molecule type" value="Genomic_DNA"/>
</dbReference>
<name>A0A4C1X8J7_EUMVA</name>
<evidence type="ECO:0000313" key="1">
    <source>
        <dbReference type="EMBL" id="GBP59222.1"/>
    </source>
</evidence>
<evidence type="ECO:0000313" key="2">
    <source>
        <dbReference type="Proteomes" id="UP000299102"/>
    </source>
</evidence>
<accession>A0A4C1X8J7</accession>
<proteinExistence type="predicted"/>
<reference evidence="1 2" key="1">
    <citation type="journal article" date="2019" name="Commun. Biol.">
        <title>The bagworm genome reveals a unique fibroin gene that provides high tensile strength.</title>
        <authorList>
            <person name="Kono N."/>
            <person name="Nakamura H."/>
            <person name="Ohtoshi R."/>
            <person name="Tomita M."/>
            <person name="Numata K."/>
            <person name="Arakawa K."/>
        </authorList>
    </citation>
    <scope>NUCLEOTIDE SEQUENCE [LARGE SCALE GENOMIC DNA]</scope>
</reference>
<organism evidence="1 2">
    <name type="scientific">Eumeta variegata</name>
    <name type="common">Bagworm moth</name>
    <name type="synonym">Eumeta japonica</name>
    <dbReference type="NCBI Taxonomy" id="151549"/>
    <lineage>
        <taxon>Eukaryota</taxon>
        <taxon>Metazoa</taxon>
        <taxon>Ecdysozoa</taxon>
        <taxon>Arthropoda</taxon>
        <taxon>Hexapoda</taxon>
        <taxon>Insecta</taxon>
        <taxon>Pterygota</taxon>
        <taxon>Neoptera</taxon>
        <taxon>Endopterygota</taxon>
        <taxon>Lepidoptera</taxon>
        <taxon>Glossata</taxon>
        <taxon>Ditrysia</taxon>
        <taxon>Tineoidea</taxon>
        <taxon>Psychidae</taxon>
        <taxon>Oiketicinae</taxon>
        <taxon>Eumeta</taxon>
    </lineage>
</organism>
<gene>
    <name evidence="1" type="ORF">EVAR_54657_1</name>
</gene>
<comment type="caution">
    <text evidence="1">The sequence shown here is derived from an EMBL/GenBank/DDBJ whole genome shotgun (WGS) entry which is preliminary data.</text>
</comment>
<protein>
    <submittedName>
        <fullName evidence="1">Uncharacterized protein</fullName>
    </submittedName>
</protein>